<dbReference type="Proteomes" id="UP000380867">
    <property type="component" value="Unassembled WGS sequence"/>
</dbReference>
<comment type="caution">
    <text evidence="2">The sequence shown here is derived from an EMBL/GenBank/DDBJ whole genome shotgun (WGS) entry which is preliminary data.</text>
</comment>
<keyword evidence="3" id="KW-1185">Reference proteome</keyword>
<reference evidence="2" key="1">
    <citation type="submission" date="2019-09" db="EMBL/GenBank/DDBJ databases">
        <authorList>
            <person name="Li J."/>
        </authorList>
    </citation>
    <scope>NUCLEOTIDE SEQUENCE [LARGE SCALE GENOMIC DNA]</scope>
    <source>
        <strain evidence="2">JCM 14732</strain>
    </source>
</reference>
<dbReference type="RefSeq" id="WP_149689282.1">
    <property type="nucleotide sequence ID" value="NZ_SDPQ02000002.1"/>
</dbReference>
<protein>
    <submittedName>
        <fullName evidence="2">Uncharacterized protein</fullName>
    </submittedName>
</protein>
<evidence type="ECO:0000256" key="1">
    <source>
        <dbReference type="SAM" id="MobiDB-lite"/>
    </source>
</evidence>
<feature type="region of interest" description="Disordered" evidence="1">
    <location>
        <begin position="405"/>
        <end position="443"/>
    </location>
</feature>
<gene>
    <name evidence="2" type="ORF">ESP70_010870</name>
</gene>
<proteinExistence type="predicted"/>
<evidence type="ECO:0000313" key="3">
    <source>
        <dbReference type="Proteomes" id="UP000380867"/>
    </source>
</evidence>
<organism evidence="2 3">
    <name type="scientific">Aeromicrobium ginsengisoli</name>
    <dbReference type="NCBI Taxonomy" id="363867"/>
    <lineage>
        <taxon>Bacteria</taxon>
        <taxon>Bacillati</taxon>
        <taxon>Actinomycetota</taxon>
        <taxon>Actinomycetes</taxon>
        <taxon>Propionibacteriales</taxon>
        <taxon>Nocardioidaceae</taxon>
        <taxon>Aeromicrobium</taxon>
    </lineage>
</organism>
<sequence>MSTTIEQLRVAFHLALRAQHTSEFDAAALVRAWPRLAGAAWTVQQSLANSRSHSDLLVERIALDAQSLGAAVEHQPWPGPGRPDTALSQVTAALEHSAKMIQTAPIGPDELPEANRLTASSLWTTSQLVGRAARDHSVDLRMDHRRSQPAQLELASVARDTHRRFNAVEQLAAAALAEPGRRRPVPTDAGTQLRRAIAVWDVEAHRALIGDRSTTVLHVLSHLETESMKAFEGFVAQATETGIIDKVTAGRLSPILRDSSTSWGQLRDASAELSFGSVPVPMTLINAGRDLQERFADAGRHSQPEDHPEVLHALSGHLASAVTISAAARDLIQTGDLRAPARAIARIVREQDLSRLATSVDPVAIQRRQTVPLTPETRPILAAPARRVFLAADEAVNRAAGLDTLLRSPLPVQESEESTGKQSPPKQPPPVMSTPSKAASPRL</sequence>
<dbReference type="AlphaFoldDB" id="A0A5M4FEQ9"/>
<name>A0A5M4FEQ9_9ACTN</name>
<dbReference type="OrthoDB" id="4849091at2"/>
<dbReference type="EMBL" id="SDPQ02000002">
    <property type="protein sequence ID" value="KAA1397837.1"/>
    <property type="molecule type" value="Genomic_DNA"/>
</dbReference>
<accession>A0A5M4FEQ9</accession>
<evidence type="ECO:0000313" key="2">
    <source>
        <dbReference type="EMBL" id="KAA1397837.1"/>
    </source>
</evidence>